<dbReference type="InterPro" id="IPR013083">
    <property type="entry name" value="Znf_RING/FYVE/PHD"/>
</dbReference>
<evidence type="ECO:0000313" key="14">
    <source>
        <dbReference type="Proteomes" id="UP000623129"/>
    </source>
</evidence>
<dbReference type="PANTHER" id="PTHR46905">
    <property type="entry name" value="RING-H2 FINGER PROTEIN ATL78"/>
    <property type="match status" value="1"/>
</dbReference>
<dbReference type="GO" id="GO:0016567">
    <property type="term" value="P:protein ubiquitination"/>
    <property type="evidence" value="ECO:0007669"/>
    <property type="project" value="InterPro"/>
</dbReference>
<dbReference type="InterPro" id="IPR044602">
    <property type="entry name" value="ATL10/ATL72-79-like"/>
</dbReference>
<keyword evidence="9" id="KW-0863">Zinc-finger</keyword>
<keyword evidence="14" id="KW-1185">Reference proteome</keyword>
<evidence type="ECO:0000256" key="3">
    <source>
        <dbReference type="ARBA" id="ARBA00022692"/>
    </source>
</evidence>
<dbReference type="CDD" id="cd16461">
    <property type="entry name" value="RING-H2_EL5-like"/>
    <property type="match status" value="1"/>
</dbReference>
<gene>
    <name evidence="13" type="ORF">FCM35_KLT18234</name>
</gene>
<evidence type="ECO:0000256" key="11">
    <source>
        <dbReference type="SAM" id="Phobius"/>
    </source>
</evidence>
<keyword evidence="7 11" id="KW-0472">Membrane</keyword>
<dbReference type="GO" id="GO:0016740">
    <property type="term" value="F:transferase activity"/>
    <property type="evidence" value="ECO:0007669"/>
    <property type="project" value="UniProtKB-KW"/>
</dbReference>
<evidence type="ECO:0000256" key="10">
    <source>
        <dbReference type="SAM" id="MobiDB-lite"/>
    </source>
</evidence>
<protein>
    <submittedName>
        <fullName evidence="13">RING-H2 finger protein ATL73-like protein</fullName>
    </submittedName>
</protein>
<dbReference type="SMART" id="SM00184">
    <property type="entry name" value="RING"/>
    <property type="match status" value="1"/>
</dbReference>
<evidence type="ECO:0000256" key="8">
    <source>
        <dbReference type="ARBA" id="ARBA00024209"/>
    </source>
</evidence>
<dbReference type="SUPFAM" id="SSF57850">
    <property type="entry name" value="RING/U-box"/>
    <property type="match status" value="1"/>
</dbReference>
<feature type="compositionally biased region" description="Polar residues" evidence="10">
    <location>
        <begin position="38"/>
        <end position="58"/>
    </location>
</feature>
<organism evidence="13 14">
    <name type="scientific">Carex littledalei</name>
    <dbReference type="NCBI Taxonomy" id="544730"/>
    <lineage>
        <taxon>Eukaryota</taxon>
        <taxon>Viridiplantae</taxon>
        <taxon>Streptophyta</taxon>
        <taxon>Embryophyta</taxon>
        <taxon>Tracheophyta</taxon>
        <taxon>Spermatophyta</taxon>
        <taxon>Magnoliopsida</taxon>
        <taxon>Liliopsida</taxon>
        <taxon>Poales</taxon>
        <taxon>Cyperaceae</taxon>
        <taxon>Cyperoideae</taxon>
        <taxon>Cariceae</taxon>
        <taxon>Carex</taxon>
        <taxon>Carex subgen. Euthyceras</taxon>
    </lineage>
</organism>
<comment type="caution">
    <text evidence="13">The sequence shown here is derived from an EMBL/GenBank/DDBJ whole genome shotgun (WGS) entry which is preliminary data.</text>
</comment>
<feature type="transmembrane region" description="Helical" evidence="11">
    <location>
        <begin position="66"/>
        <end position="87"/>
    </location>
</feature>
<evidence type="ECO:0000256" key="1">
    <source>
        <dbReference type="ARBA" id="ARBA00004167"/>
    </source>
</evidence>
<evidence type="ECO:0000256" key="5">
    <source>
        <dbReference type="ARBA" id="ARBA00022833"/>
    </source>
</evidence>
<keyword evidence="2" id="KW-0808">Transferase</keyword>
<dbReference type="PANTHER" id="PTHR46905:SF7">
    <property type="entry name" value="RING-H2 FINGER PROTEIN ATL78"/>
    <property type="match status" value="1"/>
</dbReference>
<keyword evidence="3 11" id="KW-0812">Transmembrane</keyword>
<dbReference type="EMBL" id="SWLB01000006">
    <property type="protein sequence ID" value="KAF3337647.1"/>
    <property type="molecule type" value="Genomic_DNA"/>
</dbReference>
<keyword evidence="4" id="KW-0479">Metal-binding</keyword>
<dbReference type="GO" id="GO:0016020">
    <property type="term" value="C:membrane"/>
    <property type="evidence" value="ECO:0007669"/>
    <property type="project" value="UniProtKB-SubCell"/>
</dbReference>
<dbReference type="FunFam" id="3.30.40.10:FF:000404">
    <property type="entry name" value="RING-H2 finger protein ATL72-like"/>
    <property type="match status" value="1"/>
</dbReference>
<accession>A0A833VFF1</accession>
<evidence type="ECO:0000256" key="9">
    <source>
        <dbReference type="PROSITE-ProRule" id="PRU00175"/>
    </source>
</evidence>
<reference evidence="13" key="1">
    <citation type="submission" date="2020-01" db="EMBL/GenBank/DDBJ databases">
        <title>Genome sequence of Kobresia littledalei, the first chromosome-level genome in the family Cyperaceae.</title>
        <authorList>
            <person name="Qu G."/>
        </authorList>
    </citation>
    <scope>NUCLEOTIDE SEQUENCE</scope>
    <source>
        <strain evidence="13">C.B.Clarke</strain>
        <tissue evidence="13">Leaf</tissue>
    </source>
</reference>
<keyword evidence="5" id="KW-0862">Zinc</keyword>
<dbReference type="Pfam" id="PF13639">
    <property type="entry name" value="zf-RING_2"/>
    <property type="match status" value="1"/>
</dbReference>
<comment type="subcellular location">
    <subcellularLocation>
        <location evidence="1">Membrane</location>
        <topology evidence="1">Single-pass membrane protein</topology>
    </subcellularLocation>
</comment>
<proteinExistence type="inferred from homology"/>
<evidence type="ECO:0000313" key="13">
    <source>
        <dbReference type="EMBL" id="KAF3337647.1"/>
    </source>
</evidence>
<evidence type="ECO:0000256" key="2">
    <source>
        <dbReference type="ARBA" id="ARBA00022679"/>
    </source>
</evidence>
<dbReference type="PROSITE" id="PS50089">
    <property type="entry name" value="ZF_RING_2"/>
    <property type="match status" value="1"/>
</dbReference>
<feature type="region of interest" description="Disordered" evidence="10">
    <location>
        <begin position="33"/>
        <end position="58"/>
    </location>
</feature>
<dbReference type="Proteomes" id="UP000623129">
    <property type="component" value="Unassembled WGS sequence"/>
</dbReference>
<sequence length="224" mass="24719">MPSIPSTSQTTFTKTYTTNLHSRRILLHSPMYNFRPPTEQNQVQASSNRLTPDSSAQTSSSFDANVVMILAVLLCALICALGLNSIVRCALRCSSRMSDSEPEPNPVTRLTQSGLRRKALQTMPILIYSAGLALNAANPICAICLCDFEPGERIRVLPKCNHGFHVRCIDRWLIARSSCPTCRRCMFGAQKKSSGCSETNRTEGSVRHILVPLEPEGVTTRYNS</sequence>
<dbReference type="InterPro" id="IPR001841">
    <property type="entry name" value="Znf_RING"/>
</dbReference>
<dbReference type="OrthoDB" id="8062037at2759"/>
<evidence type="ECO:0000256" key="6">
    <source>
        <dbReference type="ARBA" id="ARBA00022989"/>
    </source>
</evidence>
<evidence type="ECO:0000256" key="7">
    <source>
        <dbReference type="ARBA" id="ARBA00023136"/>
    </source>
</evidence>
<dbReference type="GO" id="GO:0008270">
    <property type="term" value="F:zinc ion binding"/>
    <property type="evidence" value="ECO:0007669"/>
    <property type="project" value="UniProtKB-KW"/>
</dbReference>
<evidence type="ECO:0000256" key="4">
    <source>
        <dbReference type="ARBA" id="ARBA00022723"/>
    </source>
</evidence>
<evidence type="ECO:0000259" key="12">
    <source>
        <dbReference type="PROSITE" id="PS50089"/>
    </source>
</evidence>
<dbReference type="Gene3D" id="3.30.40.10">
    <property type="entry name" value="Zinc/RING finger domain, C3HC4 (zinc finger)"/>
    <property type="match status" value="1"/>
</dbReference>
<feature type="domain" description="RING-type" evidence="12">
    <location>
        <begin position="141"/>
        <end position="183"/>
    </location>
</feature>
<comment type="similarity">
    <text evidence="8">Belongs to the RING-type zinc finger family. ATL subfamily.</text>
</comment>
<name>A0A833VFF1_9POAL</name>
<dbReference type="AlphaFoldDB" id="A0A833VFF1"/>
<keyword evidence="6 11" id="KW-1133">Transmembrane helix</keyword>